<dbReference type="Gene3D" id="3.40.50.150">
    <property type="entry name" value="Vaccinia Virus protein VP39"/>
    <property type="match status" value="1"/>
</dbReference>
<feature type="compositionally biased region" description="Low complexity" evidence="1">
    <location>
        <begin position="12"/>
        <end position="24"/>
    </location>
</feature>
<feature type="compositionally biased region" description="Polar residues" evidence="1">
    <location>
        <begin position="566"/>
        <end position="577"/>
    </location>
</feature>
<feature type="domain" description="25S rRNA (uridine-N(3))-methyltransferase BMT5-like" evidence="2">
    <location>
        <begin position="1127"/>
        <end position="1285"/>
    </location>
</feature>
<dbReference type="PANTHER" id="PTHR11538:SF26">
    <property type="entry name" value="FERREDOXIN-FOLD ANTICODON-BINDING DOMAIN-CONTAINING PROTEIN 1"/>
    <property type="match status" value="1"/>
</dbReference>
<proteinExistence type="predicted"/>
<organism evidence="4 5">
    <name type="scientific">Microseira wollei NIES-4236</name>
    <dbReference type="NCBI Taxonomy" id="2530354"/>
    <lineage>
        <taxon>Bacteria</taxon>
        <taxon>Bacillati</taxon>
        <taxon>Cyanobacteriota</taxon>
        <taxon>Cyanophyceae</taxon>
        <taxon>Oscillatoriophycideae</taxon>
        <taxon>Aerosakkonematales</taxon>
        <taxon>Aerosakkonemataceae</taxon>
        <taxon>Microseira</taxon>
    </lineage>
</organism>
<feature type="compositionally biased region" description="Polar residues" evidence="1">
    <location>
        <begin position="40"/>
        <end position="53"/>
    </location>
</feature>
<feature type="region of interest" description="Disordered" evidence="1">
    <location>
        <begin position="536"/>
        <end position="577"/>
    </location>
</feature>
<name>A0AAV3XAE4_9CYAN</name>
<feature type="compositionally biased region" description="Polar residues" evidence="1">
    <location>
        <begin position="226"/>
        <end position="242"/>
    </location>
</feature>
<evidence type="ECO:0000313" key="5">
    <source>
        <dbReference type="Proteomes" id="UP001050975"/>
    </source>
</evidence>
<evidence type="ECO:0000313" key="4">
    <source>
        <dbReference type="EMBL" id="GET39123.1"/>
    </source>
</evidence>
<accession>A0AAV3XAE4</accession>
<feature type="region of interest" description="Disordered" evidence="1">
    <location>
        <begin position="302"/>
        <end position="366"/>
    </location>
</feature>
<feature type="compositionally biased region" description="Polar residues" evidence="1">
    <location>
        <begin position="192"/>
        <end position="201"/>
    </location>
</feature>
<evidence type="ECO:0000256" key="1">
    <source>
        <dbReference type="SAM" id="MobiDB-lite"/>
    </source>
</evidence>
<feature type="compositionally biased region" description="Polar residues" evidence="1">
    <location>
        <begin position="323"/>
        <end position="353"/>
    </location>
</feature>
<dbReference type="EMBL" id="BLAY01000059">
    <property type="protein sequence ID" value="GET39123.1"/>
    <property type="molecule type" value="Genomic_DNA"/>
</dbReference>
<feature type="compositionally biased region" description="Polar residues" evidence="1">
    <location>
        <begin position="1"/>
        <end position="11"/>
    </location>
</feature>
<dbReference type="InterPro" id="IPR029063">
    <property type="entry name" value="SAM-dependent_MTases_sf"/>
</dbReference>
<reference evidence="4" key="1">
    <citation type="submission" date="2019-10" db="EMBL/GenBank/DDBJ databases">
        <title>Draft genome sequece of Microseira wollei NIES-4236.</title>
        <authorList>
            <person name="Yamaguchi H."/>
            <person name="Suzuki S."/>
            <person name="Kawachi M."/>
        </authorList>
    </citation>
    <scope>NUCLEOTIDE SEQUENCE</scope>
    <source>
        <strain evidence="4">NIES-4236</strain>
    </source>
</reference>
<feature type="compositionally biased region" description="Polar residues" evidence="1">
    <location>
        <begin position="113"/>
        <end position="130"/>
    </location>
</feature>
<dbReference type="InterPro" id="IPR019446">
    <property type="entry name" value="BMT5-like"/>
</dbReference>
<evidence type="ECO:0000259" key="2">
    <source>
        <dbReference type="Pfam" id="PF10354"/>
    </source>
</evidence>
<feature type="domain" description="eCIS core" evidence="3">
    <location>
        <begin position="359"/>
        <end position="431"/>
    </location>
</feature>
<dbReference type="GO" id="GO:0070475">
    <property type="term" value="P:rRNA base methylation"/>
    <property type="evidence" value="ECO:0007669"/>
    <property type="project" value="InterPro"/>
</dbReference>
<keyword evidence="5" id="KW-1185">Reference proteome</keyword>
<feature type="region of interest" description="Disordered" evidence="1">
    <location>
        <begin position="1"/>
        <end position="132"/>
    </location>
</feature>
<feature type="region of interest" description="Disordered" evidence="1">
    <location>
        <begin position="145"/>
        <end position="259"/>
    </location>
</feature>
<evidence type="ECO:0000259" key="3">
    <source>
        <dbReference type="Pfam" id="PF13699"/>
    </source>
</evidence>
<dbReference type="Pfam" id="PF13699">
    <property type="entry name" value="eCIS_core"/>
    <property type="match status" value="1"/>
</dbReference>
<dbReference type="RefSeq" id="WP_226584115.1">
    <property type="nucleotide sequence ID" value="NZ_BLAY01000059.1"/>
</dbReference>
<dbReference type="Proteomes" id="UP001050975">
    <property type="component" value="Unassembled WGS sequence"/>
</dbReference>
<sequence>MSERSYAQTKNSATPSHSTQSSSPLLGQRPFTDERYDASASDSKISTEGQAQQPKIPRSRLDWRNITIEAPNRSAIQRQDDKEQQQDIQLQPEAVSIQRQETTSIEEKRAQELATSNNPTISTEGQTQQPKIARAGLNWRNISIEAPPRAVESSTYPGGIQRQQEEEQLAEAPTIQRQVSAASEEKSTEESCNSTRSTAGQAEQPKIARSRLDWRNISIEAPSRAGVSSTYPGGIQRQQTSEVKQKEDTNESLQMQSDGAIQAKCSECESSVQTKLTVGAPGDKYEQEADNMAAKVMTMPDSALQQPIQRQTEAEQEQLQTQPLVNSITPLVQRSPDSSTQASSSIESRLNSSKGGGSPLPNDVRSFMEPRFGADFSSIKVHSDSNAVQMNKELGAQAFAHGSDIYYGAGKSPGKNELTAHELTHTIQQGAAMRMNKEVRRQPQQEEEQVSLQAKEISSLQEDRQGLKSQSLSSSRLKPTINNIASPFQRTLAISPEIDFRAVDDSNQATPLNFESSEFRSETQGETIAAKEIPSYNTNLNQNKELRQKPQEEEQEETLDEPIQAKQFTNSSPFNNKNSIQRQSLAVTSVSPRIQGDFLGIGNPIDKIKGAIAGFAKQLPGYPLLTLILGKDPISDAPVQRNATNLVRGLLSLVPNGDKIFNNLQQSGALQKAFDWFNGEVAKLNLTWDAIKGLFGKALNSLGIGDALNPIGAFEKVKNVFIEPIGRIKNFAVAAGTKVMEFAFEGFLNMAGGAGAKVMGILRKAGGVFTSILKDPVGFCGNLVGAVRGGFQKFSGNVATHLKNGLTGWLFGALAGAGLTLPAQFDLKGIVSIVLQVLGATYERLRGKLANKIGEQKVSRLEKAFDFLKTIVTGGLAAAWQKISEFAGNLQEMVIGGIKEWVMNSVITAAITKLISMFNPAGAIIQAVMAIYNTVMFFIERGSQIAALAEAVFNSIGNIAAGNVAGAANYVEQTMGRSLPVMISFLARLIGLGGISEHIKNVIKKIQTPIENAMNKLANFIVEKGKNLLGRGEGQRGGGEQNPQERLDRAMAAAQSAVNRFTGKRVGALVLKPLLSAIRLRYGLKSLELVPDGERWAIEGIVNPKKIETTGVLRGEDLAPSEGKRILLLGEGDFSFALSLAKQVQPAQRSGIVATSYDSETQVKQLYKGAEQNISNLKNSGVTVLHGVDATKIDSSQGLFTGIVFNFPFVPGDRPTAVTRNVAMLQNFFASAAQSLEPGGKVFLTSKEYWLKRFKPVELAASAGLTQDGTPRRFDAGEFPGYQHRESHADVSAADTTTGITYIFKK</sequence>
<evidence type="ECO:0008006" key="6">
    <source>
        <dbReference type="Google" id="ProtNLM"/>
    </source>
</evidence>
<protein>
    <recommendedName>
        <fullName evidence="6">DUF4157 domain-containing protein</fullName>
    </recommendedName>
</protein>
<dbReference type="SUPFAM" id="SSF53335">
    <property type="entry name" value="S-adenosyl-L-methionine-dependent methyltransferases"/>
    <property type="match status" value="1"/>
</dbReference>
<dbReference type="GO" id="GO:0070042">
    <property type="term" value="F:rRNA (uridine-N3-)-methyltransferase activity"/>
    <property type="evidence" value="ECO:0007669"/>
    <property type="project" value="InterPro"/>
</dbReference>
<dbReference type="GO" id="GO:0005737">
    <property type="term" value="C:cytoplasm"/>
    <property type="evidence" value="ECO:0007669"/>
    <property type="project" value="TreeGrafter"/>
</dbReference>
<dbReference type="PANTHER" id="PTHR11538">
    <property type="entry name" value="PHENYLALANYL-TRNA SYNTHETASE"/>
    <property type="match status" value="1"/>
</dbReference>
<gene>
    <name evidence="4" type="ORF">MiSe_38870</name>
</gene>
<dbReference type="Pfam" id="PF10354">
    <property type="entry name" value="BMT5-like"/>
    <property type="match status" value="1"/>
</dbReference>
<dbReference type="InterPro" id="IPR025295">
    <property type="entry name" value="eCIS_core_dom"/>
</dbReference>
<dbReference type="CDD" id="cd02440">
    <property type="entry name" value="AdoMet_MTases"/>
    <property type="match status" value="1"/>
</dbReference>
<comment type="caution">
    <text evidence="4">The sequence shown here is derived from an EMBL/GenBank/DDBJ whole genome shotgun (WGS) entry which is preliminary data.</text>
</comment>